<dbReference type="CDD" id="cd02201">
    <property type="entry name" value="FtsZ_type1"/>
    <property type="match status" value="1"/>
</dbReference>
<comment type="subunit">
    <text evidence="5">Homodimer. Polymerizes to form a dynamic ring structure in a strictly GTP-dependent manner. Interacts directly with several other division proteins.</text>
</comment>
<evidence type="ECO:0000256" key="6">
    <source>
        <dbReference type="NCBIfam" id="TIGR00065"/>
    </source>
</evidence>
<keyword evidence="3 5" id="KW-0342">GTP-binding</keyword>
<feature type="compositionally biased region" description="Low complexity" evidence="8">
    <location>
        <begin position="369"/>
        <end position="456"/>
    </location>
</feature>
<dbReference type="InterPro" id="IPR020805">
    <property type="entry name" value="Cell_div_FtsZ_CS"/>
</dbReference>
<feature type="domain" description="Tubulin/FtsZ GTPase" evidence="9">
    <location>
        <begin position="17"/>
        <end position="209"/>
    </location>
</feature>
<dbReference type="PANTHER" id="PTHR30314">
    <property type="entry name" value="CELL DIVISION PROTEIN FTSZ-RELATED"/>
    <property type="match status" value="1"/>
</dbReference>
<evidence type="ECO:0000256" key="7">
    <source>
        <dbReference type="RuleBase" id="RU000631"/>
    </source>
</evidence>
<dbReference type="PROSITE" id="PS01135">
    <property type="entry name" value="FTSZ_2"/>
    <property type="match status" value="1"/>
</dbReference>
<dbReference type="NCBIfam" id="TIGR00065">
    <property type="entry name" value="ftsZ"/>
    <property type="match status" value="1"/>
</dbReference>
<dbReference type="InterPro" id="IPR008280">
    <property type="entry name" value="Tub_FtsZ_C"/>
</dbReference>
<dbReference type="Pfam" id="PF00091">
    <property type="entry name" value="Tubulin"/>
    <property type="match status" value="1"/>
</dbReference>
<evidence type="ECO:0000256" key="2">
    <source>
        <dbReference type="ARBA" id="ARBA00022741"/>
    </source>
</evidence>
<evidence type="ECO:0000256" key="4">
    <source>
        <dbReference type="ARBA" id="ARBA00023210"/>
    </source>
</evidence>
<sequence>MFNDFNDNVTNIAGRAKIKVIGVGGAGNNAVNRMIEAGIMCSDYYVVNTDSQILALSPCENKIQIGSALTKGLGAGAEPDVGRMAAEESKDALTDAVRDTDLLFITAGMGGGTGTGAAPVIAKIARDMKILTVAVVTEPFAFEGKKRMENTVKGLENLKKYVDTLIVIPNDKIRTVVPKNTPMKEALRVADEILKQGIKGIAELIVNPALINLDFADVKTILKDKGVAHLGVGVAKGENRIIEAVRVAVNCPLLTTTIEGARGVILNVVGGEDLTFDEVNDAAELVKSVVDASANIIFGARIDPNVQDEVEITVIATGFPGFDNGRQQQREDDQQRVFRNNYAQPAYGGSRLSVSDPYMAAQQATAQNSSVPPVRQQTVQRPQQTAQPQYQQPQYQQASQYQQYQQPQQQAQPQYQQPQYQQYQQPQQQAQPQYQQPQYQQAPAQQSVPQQPSSQQTIERPAEKNVPRFAQLLKNLGRRGE</sequence>
<evidence type="ECO:0000256" key="5">
    <source>
        <dbReference type="HAMAP-Rule" id="MF_00909"/>
    </source>
</evidence>
<dbReference type="Gene3D" id="3.40.50.1440">
    <property type="entry name" value="Tubulin/FtsZ, GTPase domain"/>
    <property type="match status" value="1"/>
</dbReference>
<dbReference type="PROSITE" id="PS01134">
    <property type="entry name" value="FTSZ_1"/>
    <property type="match status" value="1"/>
</dbReference>
<dbReference type="HAMAP" id="MF_00909">
    <property type="entry name" value="FtsZ"/>
    <property type="match status" value="1"/>
</dbReference>
<keyword evidence="5 7" id="KW-0132">Cell division</keyword>
<gene>
    <name evidence="5 11" type="primary">ftsZ</name>
    <name evidence="11" type="ORF">IAB90_02635</name>
</gene>
<comment type="subcellular location">
    <subcellularLocation>
        <location evidence="5">Cytoplasm</location>
    </subcellularLocation>
    <text evidence="5">Assembles at midcell at the inner surface of the cytoplasmic membrane.</text>
</comment>
<dbReference type="PANTHER" id="PTHR30314:SF3">
    <property type="entry name" value="MITOCHONDRIAL DIVISION PROTEIN FSZA"/>
    <property type="match status" value="1"/>
</dbReference>
<comment type="caution">
    <text evidence="11">The sequence shown here is derived from an EMBL/GenBank/DDBJ whole genome shotgun (WGS) entry which is preliminary data.</text>
</comment>
<name>A0A9D1DAV4_9FIRM</name>
<feature type="domain" description="Tubulin/FtsZ 2-layer sandwich" evidence="10">
    <location>
        <begin position="211"/>
        <end position="327"/>
    </location>
</feature>
<evidence type="ECO:0000313" key="11">
    <source>
        <dbReference type="EMBL" id="HIR39256.1"/>
    </source>
</evidence>
<dbReference type="SMART" id="SM00865">
    <property type="entry name" value="Tubulin_C"/>
    <property type="match status" value="1"/>
</dbReference>
<dbReference type="InterPro" id="IPR045061">
    <property type="entry name" value="FtsZ/CetZ"/>
</dbReference>
<evidence type="ECO:0000256" key="8">
    <source>
        <dbReference type="SAM" id="MobiDB-lite"/>
    </source>
</evidence>
<feature type="binding site" evidence="5">
    <location>
        <begin position="25"/>
        <end position="29"/>
    </location>
    <ligand>
        <name>GTP</name>
        <dbReference type="ChEBI" id="CHEBI:37565"/>
    </ligand>
</feature>
<dbReference type="GO" id="GO:0005525">
    <property type="term" value="F:GTP binding"/>
    <property type="evidence" value="ECO:0007669"/>
    <property type="project" value="UniProtKB-UniRule"/>
</dbReference>
<dbReference type="GO" id="GO:0032153">
    <property type="term" value="C:cell division site"/>
    <property type="evidence" value="ECO:0007669"/>
    <property type="project" value="UniProtKB-UniRule"/>
</dbReference>
<dbReference type="GO" id="GO:0051258">
    <property type="term" value="P:protein polymerization"/>
    <property type="evidence" value="ECO:0007669"/>
    <property type="project" value="UniProtKB-UniRule"/>
</dbReference>
<feature type="region of interest" description="Disordered" evidence="8">
    <location>
        <begin position="361"/>
        <end position="481"/>
    </location>
</feature>
<dbReference type="InterPro" id="IPR024757">
    <property type="entry name" value="FtsZ_C"/>
</dbReference>
<feature type="binding site" evidence="5">
    <location>
        <begin position="112"/>
        <end position="114"/>
    </location>
    <ligand>
        <name>GTP</name>
        <dbReference type="ChEBI" id="CHEBI:37565"/>
    </ligand>
</feature>
<evidence type="ECO:0000256" key="3">
    <source>
        <dbReference type="ARBA" id="ARBA00023134"/>
    </source>
</evidence>
<dbReference type="FunFam" id="3.40.50.1440:FF:000001">
    <property type="entry name" value="Cell division protein FtsZ"/>
    <property type="match status" value="1"/>
</dbReference>
<evidence type="ECO:0000259" key="9">
    <source>
        <dbReference type="SMART" id="SM00864"/>
    </source>
</evidence>
<reference evidence="11" key="2">
    <citation type="journal article" date="2021" name="PeerJ">
        <title>Extensive microbial diversity within the chicken gut microbiome revealed by metagenomics and culture.</title>
        <authorList>
            <person name="Gilroy R."/>
            <person name="Ravi A."/>
            <person name="Getino M."/>
            <person name="Pursley I."/>
            <person name="Horton D.L."/>
            <person name="Alikhan N.F."/>
            <person name="Baker D."/>
            <person name="Gharbi K."/>
            <person name="Hall N."/>
            <person name="Watson M."/>
            <person name="Adriaenssens E.M."/>
            <person name="Foster-Nyarko E."/>
            <person name="Jarju S."/>
            <person name="Secka A."/>
            <person name="Antonio M."/>
            <person name="Oren A."/>
            <person name="Chaudhuri R.R."/>
            <person name="La Ragione R."/>
            <person name="Hildebrand F."/>
            <person name="Pallen M.J."/>
        </authorList>
    </citation>
    <scope>NUCLEOTIDE SEQUENCE</scope>
    <source>
        <strain evidence="11">ChiW25-3613</strain>
    </source>
</reference>
<evidence type="ECO:0000259" key="10">
    <source>
        <dbReference type="SMART" id="SM00865"/>
    </source>
</evidence>
<keyword evidence="4 5" id="KW-0717">Septation</keyword>
<keyword evidence="5" id="KW-0963">Cytoplasm</keyword>
<dbReference type="InterPro" id="IPR003008">
    <property type="entry name" value="Tubulin_FtsZ_GTPase"/>
</dbReference>
<dbReference type="GO" id="GO:0043093">
    <property type="term" value="P:FtsZ-dependent cytokinesis"/>
    <property type="evidence" value="ECO:0007669"/>
    <property type="project" value="UniProtKB-UniRule"/>
</dbReference>
<keyword evidence="5 7" id="KW-0131">Cell cycle</keyword>
<evidence type="ECO:0000256" key="1">
    <source>
        <dbReference type="ARBA" id="ARBA00009690"/>
    </source>
</evidence>
<evidence type="ECO:0000313" key="12">
    <source>
        <dbReference type="Proteomes" id="UP000824179"/>
    </source>
</evidence>
<dbReference type="SUPFAM" id="SSF52490">
    <property type="entry name" value="Tubulin nucleotide-binding domain-like"/>
    <property type="match status" value="1"/>
</dbReference>
<keyword evidence="2 5" id="KW-0547">Nucleotide-binding</keyword>
<proteinExistence type="inferred from homology"/>
<protein>
    <recommendedName>
        <fullName evidence="5 6">Cell division protein FtsZ</fullName>
    </recommendedName>
</protein>
<organism evidence="11 12">
    <name type="scientific">Candidatus Coproplasma stercoripullorum</name>
    <dbReference type="NCBI Taxonomy" id="2840751"/>
    <lineage>
        <taxon>Bacteria</taxon>
        <taxon>Bacillati</taxon>
        <taxon>Bacillota</taxon>
        <taxon>Clostridia</taxon>
        <taxon>Eubacteriales</taxon>
        <taxon>Candidatus Coproplasma</taxon>
    </lineage>
</organism>
<dbReference type="GO" id="GO:0003924">
    <property type="term" value="F:GTPase activity"/>
    <property type="evidence" value="ECO:0007669"/>
    <property type="project" value="UniProtKB-UniRule"/>
</dbReference>
<feature type="binding site" evidence="5">
    <location>
        <position position="147"/>
    </location>
    <ligand>
        <name>GTP</name>
        <dbReference type="ChEBI" id="CHEBI:37565"/>
    </ligand>
</feature>
<dbReference type="SUPFAM" id="SSF55307">
    <property type="entry name" value="Tubulin C-terminal domain-like"/>
    <property type="match status" value="1"/>
</dbReference>
<dbReference type="GO" id="GO:0000917">
    <property type="term" value="P:division septum assembly"/>
    <property type="evidence" value="ECO:0007669"/>
    <property type="project" value="UniProtKB-KW"/>
</dbReference>
<feature type="binding site" evidence="5">
    <location>
        <position position="191"/>
    </location>
    <ligand>
        <name>GTP</name>
        <dbReference type="ChEBI" id="CHEBI:37565"/>
    </ligand>
</feature>
<dbReference type="InterPro" id="IPR000158">
    <property type="entry name" value="Cell_div_FtsZ"/>
</dbReference>
<dbReference type="EMBL" id="DVHB01000049">
    <property type="protein sequence ID" value="HIR39256.1"/>
    <property type="molecule type" value="Genomic_DNA"/>
</dbReference>
<comment type="function">
    <text evidence="5 7">Essential cell division protein that forms a contractile ring structure (Z ring) at the future cell division site. The regulation of the ring assembly controls the timing and the location of cell division. One of the functions of the FtsZ ring is to recruit other cell division proteins to the septum to produce a new cell wall between the dividing cells. Binds GTP and shows GTPase activity.</text>
</comment>
<dbReference type="AlphaFoldDB" id="A0A9D1DAV4"/>
<accession>A0A9D1DAV4</accession>
<reference evidence="11" key="1">
    <citation type="submission" date="2020-10" db="EMBL/GenBank/DDBJ databases">
        <authorList>
            <person name="Gilroy R."/>
        </authorList>
    </citation>
    <scope>NUCLEOTIDE SEQUENCE</scope>
    <source>
        <strain evidence="11">ChiW25-3613</strain>
    </source>
</reference>
<dbReference type="Pfam" id="PF12327">
    <property type="entry name" value="FtsZ_C"/>
    <property type="match status" value="1"/>
</dbReference>
<dbReference type="Proteomes" id="UP000824179">
    <property type="component" value="Unassembled WGS sequence"/>
</dbReference>
<dbReference type="InterPro" id="IPR036525">
    <property type="entry name" value="Tubulin/FtsZ_GTPase_sf"/>
</dbReference>
<feature type="binding site" evidence="5">
    <location>
        <position position="143"/>
    </location>
    <ligand>
        <name>GTP</name>
        <dbReference type="ChEBI" id="CHEBI:37565"/>
    </ligand>
</feature>
<dbReference type="InterPro" id="IPR018316">
    <property type="entry name" value="Tubulin/FtsZ_2-layer-sand-dom"/>
</dbReference>
<dbReference type="SMART" id="SM00864">
    <property type="entry name" value="Tubulin"/>
    <property type="match status" value="1"/>
</dbReference>
<dbReference type="GO" id="GO:0005737">
    <property type="term" value="C:cytoplasm"/>
    <property type="evidence" value="ECO:0007669"/>
    <property type="project" value="UniProtKB-SubCell"/>
</dbReference>
<dbReference type="PRINTS" id="PR00423">
    <property type="entry name" value="CELLDVISFTSZ"/>
</dbReference>
<comment type="similarity">
    <text evidence="1 5 7">Belongs to the FtsZ family.</text>
</comment>